<feature type="region of interest" description="Disordered" evidence="1">
    <location>
        <begin position="1"/>
        <end position="67"/>
    </location>
</feature>
<dbReference type="AlphaFoldDB" id="A0A5B8VZY3"/>
<dbReference type="Proteomes" id="UP000321362">
    <property type="component" value="Chromosome"/>
</dbReference>
<sequence>MTKPANDKHKQSPSDTPTDRPNDNGGKSKVKPHDKQYHANEPHGGNIAKKHEREEQPVHSVKAVPKH</sequence>
<protein>
    <submittedName>
        <fullName evidence="2">Uncharacterized protein</fullName>
    </submittedName>
</protein>
<reference evidence="2 3" key="1">
    <citation type="journal article" date="2013" name="J. Microbiol.">
        <title>Mucilaginibacter ginsenosidivorax sp. nov., with ginsenoside converting activity isolated from sediment.</title>
        <authorList>
            <person name="Kim J.K."/>
            <person name="Choi T.E."/>
            <person name="Liu Q.M."/>
            <person name="Park H.Y."/>
            <person name="Yi T.H."/>
            <person name="Yoon M.H."/>
            <person name="Kim S.C."/>
            <person name="Im W.T."/>
        </authorList>
    </citation>
    <scope>NUCLEOTIDE SEQUENCE [LARGE SCALE GENOMIC DNA]</scope>
    <source>
        <strain evidence="2 3">KHI28</strain>
    </source>
</reference>
<feature type="compositionally biased region" description="Basic and acidic residues" evidence="1">
    <location>
        <begin position="1"/>
        <end position="22"/>
    </location>
</feature>
<dbReference type="KEGG" id="mgk:FSB76_09540"/>
<name>A0A5B8VZY3_9SPHI</name>
<feature type="compositionally biased region" description="Basic and acidic residues" evidence="1">
    <location>
        <begin position="31"/>
        <end position="41"/>
    </location>
</feature>
<gene>
    <name evidence="2" type="ORF">FSB76_09540</name>
</gene>
<organism evidence="2 3">
    <name type="scientific">Mucilaginibacter ginsenosidivorax</name>
    <dbReference type="NCBI Taxonomy" id="862126"/>
    <lineage>
        <taxon>Bacteria</taxon>
        <taxon>Pseudomonadati</taxon>
        <taxon>Bacteroidota</taxon>
        <taxon>Sphingobacteriia</taxon>
        <taxon>Sphingobacteriales</taxon>
        <taxon>Sphingobacteriaceae</taxon>
        <taxon>Mucilaginibacter</taxon>
    </lineage>
</organism>
<evidence type="ECO:0000256" key="1">
    <source>
        <dbReference type="SAM" id="MobiDB-lite"/>
    </source>
</evidence>
<dbReference type="OrthoDB" id="800045at2"/>
<keyword evidence="3" id="KW-1185">Reference proteome</keyword>
<evidence type="ECO:0000313" key="3">
    <source>
        <dbReference type="Proteomes" id="UP000321362"/>
    </source>
</evidence>
<dbReference type="RefSeq" id="WP_147053353.1">
    <property type="nucleotide sequence ID" value="NZ_CP042437.1"/>
</dbReference>
<dbReference type="EMBL" id="CP042437">
    <property type="protein sequence ID" value="QEC76172.1"/>
    <property type="molecule type" value="Genomic_DNA"/>
</dbReference>
<proteinExistence type="predicted"/>
<accession>A0A5B8VZY3</accession>
<evidence type="ECO:0000313" key="2">
    <source>
        <dbReference type="EMBL" id="QEC76172.1"/>
    </source>
</evidence>